<dbReference type="SUPFAM" id="SSF50729">
    <property type="entry name" value="PH domain-like"/>
    <property type="match status" value="1"/>
</dbReference>
<evidence type="ECO:0000256" key="1">
    <source>
        <dbReference type="SAM" id="MobiDB-lite"/>
    </source>
</evidence>
<comment type="caution">
    <text evidence="3">The sequence shown here is derived from an EMBL/GenBank/DDBJ whole genome shotgun (WGS) entry which is preliminary data.</text>
</comment>
<dbReference type="InterPro" id="IPR011993">
    <property type="entry name" value="PH-like_dom_sf"/>
</dbReference>
<feature type="compositionally biased region" description="Polar residues" evidence="1">
    <location>
        <begin position="286"/>
        <end position="295"/>
    </location>
</feature>
<evidence type="ECO:0000259" key="2">
    <source>
        <dbReference type="PROSITE" id="PS50196"/>
    </source>
</evidence>
<feature type="compositionally biased region" description="Basic and acidic residues" evidence="1">
    <location>
        <begin position="228"/>
        <end position="254"/>
    </location>
</feature>
<protein>
    <recommendedName>
        <fullName evidence="2">RanBD1 domain-containing protein</fullName>
    </recommendedName>
</protein>
<evidence type="ECO:0000313" key="4">
    <source>
        <dbReference type="Proteomes" id="UP001383192"/>
    </source>
</evidence>
<dbReference type="Proteomes" id="UP001383192">
    <property type="component" value="Unassembled WGS sequence"/>
</dbReference>
<organism evidence="3 4">
    <name type="scientific">Paramarasmius palmivorus</name>
    <dbReference type="NCBI Taxonomy" id="297713"/>
    <lineage>
        <taxon>Eukaryota</taxon>
        <taxon>Fungi</taxon>
        <taxon>Dikarya</taxon>
        <taxon>Basidiomycota</taxon>
        <taxon>Agaricomycotina</taxon>
        <taxon>Agaricomycetes</taxon>
        <taxon>Agaricomycetidae</taxon>
        <taxon>Agaricales</taxon>
        <taxon>Marasmiineae</taxon>
        <taxon>Marasmiaceae</taxon>
        <taxon>Paramarasmius</taxon>
    </lineage>
</organism>
<dbReference type="Pfam" id="PF00638">
    <property type="entry name" value="Ran_BP1"/>
    <property type="match status" value="1"/>
</dbReference>
<dbReference type="PANTHER" id="PTHR38697">
    <property type="entry name" value="NUCLEAR PORE COMPLEX PROTEIN SIMILAR TO S. CEREVISIAE NUP2 (EUROFUNG)"/>
    <property type="match status" value="1"/>
</dbReference>
<accession>A0AAW0DVL3</accession>
<feature type="compositionally biased region" description="Low complexity" evidence="1">
    <location>
        <begin position="89"/>
        <end position="104"/>
    </location>
</feature>
<feature type="compositionally biased region" description="Low complexity" evidence="1">
    <location>
        <begin position="306"/>
        <end position="315"/>
    </location>
</feature>
<feature type="compositionally biased region" description="Basic and acidic residues" evidence="1">
    <location>
        <begin position="431"/>
        <end position="446"/>
    </location>
</feature>
<evidence type="ECO:0000313" key="3">
    <source>
        <dbReference type="EMBL" id="KAK7056491.1"/>
    </source>
</evidence>
<dbReference type="PANTHER" id="PTHR38697:SF1">
    <property type="entry name" value="NUCLEAR PORE COMPLEX PROTEIN SIMILAR TO S. CEREVISIAE NUP2 (EUROFUNG)"/>
    <property type="match status" value="1"/>
</dbReference>
<keyword evidence="4" id="KW-1185">Reference proteome</keyword>
<dbReference type="Gene3D" id="2.30.29.30">
    <property type="entry name" value="Pleckstrin-homology domain (PH domain)/Phosphotyrosine-binding domain (PTB)"/>
    <property type="match status" value="1"/>
</dbReference>
<feature type="compositionally biased region" description="Acidic residues" evidence="1">
    <location>
        <begin position="447"/>
        <end position="456"/>
    </location>
</feature>
<name>A0AAW0DVL3_9AGAR</name>
<feature type="region of interest" description="Disordered" evidence="1">
    <location>
        <begin position="286"/>
        <end position="461"/>
    </location>
</feature>
<feature type="compositionally biased region" description="Polar residues" evidence="1">
    <location>
        <begin position="338"/>
        <end position="360"/>
    </location>
</feature>
<dbReference type="SMART" id="SM00160">
    <property type="entry name" value="RanBD"/>
    <property type="match status" value="1"/>
</dbReference>
<feature type="compositionally biased region" description="Polar residues" evidence="1">
    <location>
        <begin position="148"/>
        <end position="157"/>
    </location>
</feature>
<feature type="compositionally biased region" description="Basic and acidic residues" evidence="1">
    <location>
        <begin position="196"/>
        <end position="217"/>
    </location>
</feature>
<reference evidence="3 4" key="1">
    <citation type="submission" date="2024-01" db="EMBL/GenBank/DDBJ databases">
        <title>A draft genome for a cacao thread blight-causing isolate of Paramarasmius palmivorus.</title>
        <authorList>
            <person name="Baruah I.K."/>
            <person name="Bukari Y."/>
            <person name="Amoako-Attah I."/>
            <person name="Meinhardt L.W."/>
            <person name="Bailey B.A."/>
            <person name="Cohen S.P."/>
        </authorList>
    </citation>
    <scope>NUCLEOTIDE SEQUENCE [LARGE SCALE GENOMIC DNA]</scope>
    <source>
        <strain evidence="3 4">GH-12</strain>
    </source>
</reference>
<dbReference type="InterPro" id="IPR053074">
    <property type="entry name" value="NPC_Nucleoporin"/>
</dbReference>
<feature type="compositionally biased region" description="Basic and acidic residues" evidence="1">
    <location>
        <begin position="32"/>
        <end position="45"/>
    </location>
</feature>
<sequence length="583" mass="62835">MSDLPRPRTPDSGLQHRNSPPPSPPSPTFTETEAKQSRKREREVSLEPAGSSISSSNDPEVKQKDTRTPAKKNRIHLGSTAEEEDHGSGSRSRSNSPPISMSPPTEMKIRVRQISQGVEDLSWRSRVQGVNKEQAGVAESIKEDVQDANMTDDQQAPSVPMANAPENHANDKETTTNGSGDTTPPEISQDSVMLTSRRDSESDSGDKDKGLKRKYLERGTSAGPQDETADKPSESTKRQRDDANKDDNPRETKRPSPPPESEKTATPAAAPKLSGFMAYASNSSPFASVKGQNIFSSSKPSPPSSKPTTPLSQSPFAPEPSTSSTTPAKRSGFEAFASSASPFLTATRSKSPVLGSTSKFGRSKSPPRRATPVSSNAFSSYASSGMQGFGLPPQKRARAGSPGSTSSVERSTSTPVLGGVGQDSGAEDDRDERPRSTFGERLRAGKDEDEGSGADEDNPRMHLTEQEVATGEEEEETIHQVRGKLFYLAEGAWKERGTGLLKLNVRASDGGGARLVMRKEAVYTVILNVTLFHGMRCNIAQDPRYLRFSVIEDGNTTHYNLRLANAKIAAELMEEIHANLPSA</sequence>
<dbReference type="EMBL" id="JAYKXP010000007">
    <property type="protein sequence ID" value="KAK7056491.1"/>
    <property type="molecule type" value="Genomic_DNA"/>
</dbReference>
<feature type="compositionally biased region" description="Low complexity" evidence="1">
    <location>
        <begin position="374"/>
        <end position="384"/>
    </location>
</feature>
<feature type="compositionally biased region" description="Polar residues" evidence="1">
    <location>
        <begin position="402"/>
        <end position="415"/>
    </location>
</feature>
<feature type="region of interest" description="Disordered" evidence="1">
    <location>
        <begin position="1"/>
        <end position="270"/>
    </location>
</feature>
<dbReference type="PROSITE" id="PS50196">
    <property type="entry name" value="RANBD1"/>
    <property type="match status" value="1"/>
</dbReference>
<gene>
    <name evidence="3" type="ORF">VNI00_003047</name>
</gene>
<dbReference type="InterPro" id="IPR000156">
    <property type="entry name" value="Ran_bind_dom"/>
</dbReference>
<feature type="domain" description="RanBD1" evidence="2">
    <location>
        <begin position="456"/>
        <end position="536"/>
    </location>
</feature>
<feature type="compositionally biased region" description="Basic and acidic residues" evidence="1">
    <location>
        <begin position="59"/>
        <end position="68"/>
    </location>
</feature>
<dbReference type="AlphaFoldDB" id="A0AAW0DVL3"/>
<feature type="compositionally biased region" description="Polar residues" evidence="1">
    <location>
        <begin position="175"/>
        <end position="194"/>
    </location>
</feature>
<proteinExistence type="predicted"/>